<dbReference type="InterPro" id="IPR025857">
    <property type="entry name" value="MacB_PCD"/>
</dbReference>
<keyword evidence="3 7" id="KW-0812">Transmembrane</keyword>
<dbReference type="Proteomes" id="UP001500063">
    <property type="component" value="Unassembled WGS sequence"/>
</dbReference>
<feature type="domain" description="MacB-like periplasmic core" evidence="9">
    <location>
        <begin position="17"/>
        <end position="236"/>
    </location>
</feature>
<evidence type="ECO:0000313" key="10">
    <source>
        <dbReference type="EMBL" id="GAA0338940.1"/>
    </source>
</evidence>
<evidence type="ECO:0000259" key="9">
    <source>
        <dbReference type="Pfam" id="PF12704"/>
    </source>
</evidence>
<dbReference type="Pfam" id="PF02687">
    <property type="entry name" value="FtsX"/>
    <property type="match status" value="2"/>
</dbReference>
<dbReference type="EMBL" id="BAAABW010000008">
    <property type="protein sequence ID" value="GAA0338940.1"/>
    <property type="molecule type" value="Genomic_DNA"/>
</dbReference>
<evidence type="ECO:0000256" key="6">
    <source>
        <dbReference type="ARBA" id="ARBA00038076"/>
    </source>
</evidence>
<dbReference type="PANTHER" id="PTHR30572">
    <property type="entry name" value="MEMBRANE COMPONENT OF TRANSPORTER-RELATED"/>
    <property type="match status" value="1"/>
</dbReference>
<keyword evidence="5 7" id="KW-0472">Membrane</keyword>
<evidence type="ECO:0000313" key="11">
    <source>
        <dbReference type="Proteomes" id="UP001500063"/>
    </source>
</evidence>
<feature type="domain" description="ABC3 transporter permease C-terminal" evidence="8">
    <location>
        <begin position="271"/>
        <end position="392"/>
    </location>
</feature>
<feature type="domain" description="MacB-like periplasmic core" evidence="9">
    <location>
        <begin position="490"/>
        <end position="685"/>
    </location>
</feature>
<gene>
    <name evidence="10" type="ORF">GCM10010319_13630</name>
</gene>
<feature type="transmembrane region" description="Helical" evidence="7">
    <location>
        <begin position="316"/>
        <end position="338"/>
    </location>
</feature>
<feature type="transmembrane region" description="Helical" evidence="7">
    <location>
        <begin position="809"/>
        <end position="828"/>
    </location>
</feature>
<dbReference type="PANTHER" id="PTHR30572:SF4">
    <property type="entry name" value="ABC TRANSPORTER PERMEASE YTRF"/>
    <property type="match status" value="1"/>
</dbReference>
<keyword evidence="4 7" id="KW-1133">Transmembrane helix</keyword>
<feature type="domain" description="ABC3 transporter permease C-terminal" evidence="8">
    <location>
        <begin position="719"/>
        <end position="835"/>
    </location>
</feature>
<accession>A0ABN0WIJ1</accession>
<proteinExistence type="inferred from homology"/>
<evidence type="ECO:0000256" key="3">
    <source>
        <dbReference type="ARBA" id="ARBA00022692"/>
    </source>
</evidence>
<evidence type="ECO:0000256" key="1">
    <source>
        <dbReference type="ARBA" id="ARBA00004651"/>
    </source>
</evidence>
<evidence type="ECO:0000256" key="2">
    <source>
        <dbReference type="ARBA" id="ARBA00022475"/>
    </source>
</evidence>
<evidence type="ECO:0000259" key="8">
    <source>
        <dbReference type="Pfam" id="PF02687"/>
    </source>
</evidence>
<comment type="similarity">
    <text evidence="6">Belongs to the ABC-4 integral membrane protein family.</text>
</comment>
<evidence type="ECO:0000256" key="7">
    <source>
        <dbReference type="SAM" id="Phobius"/>
    </source>
</evidence>
<protein>
    <submittedName>
        <fullName evidence="10">ABC transporter permease</fullName>
    </submittedName>
</protein>
<name>A0ABN0WIJ1_9ACTN</name>
<feature type="transmembrane region" description="Helical" evidence="7">
    <location>
        <begin position="715"/>
        <end position="740"/>
    </location>
</feature>
<comment type="caution">
    <text evidence="10">The sequence shown here is derived from an EMBL/GenBank/DDBJ whole genome shotgun (WGS) entry which is preliminary data.</text>
</comment>
<feature type="transmembrane region" description="Helical" evidence="7">
    <location>
        <begin position="414"/>
        <end position="432"/>
    </location>
</feature>
<feature type="transmembrane region" description="Helical" evidence="7">
    <location>
        <begin position="358"/>
        <end position="382"/>
    </location>
</feature>
<evidence type="ECO:0000256" key="4">
    <source>
        <dbReference type="ARBA" id="ARBA00022989"/>
    </source>
</evidence>
<dbReference type="InterPro" id="IPR050250">
    <property type="entry name" value="Macrolide_Exporter_MacB"/>
</dbReference>
<feature type="transmembrane region" description="Helical" evidence="7">
    <location>
        <begin position="767"/>
        <end position="789"/>
    </location>
</feature>
<keyword evidence="11" id="KW-1185">Reference proteome</keyword>
<evidence type="ECO:0000256" key="5">
    <source>
        <dbReference type="ARBA" id="ARBA00023136"/>
    </source>
</evidence>
<feature type="transmembrane region" description="Helical" evidence="7">
    <location>
        <begin position="490"/>
        <end position="511"/>
    </location>
</feature>
<comment type="subcellular location">
    <subcellularLocation>
        <location evidence="1">Cell membrane</location>
        <topology evidence="1">Multi-pass membrane protein</topology>
    </subcellularLocation>
</comment>
<feature type="transmembrane region" description="Helical" evidence="7">
    <location>
        <begin position="438"/>
        <end position="469"/>
    </location>
</feature>
<dbReference type="RefSeq" id="WP_344116940.1">
    <property type="nucleotide sequence ID" value="NZ_BAAABW010000008.1"/>
</dbReference>
<reference evidence="10 11" key="1">
    <citation type="journal article" date="2019" name="Int. J. Syst. Evol. Microbiol.">
        <title>The Global Catalogue of Microorganisms (GCM) 10K type strain sequencing project: providing services to taxonomists for standard genome sequencing and annotation.</title>
        <authorList>
            <consortium name="The Broad Institute Genomics Platform"/>
            <consortium name="The Broad Institute Genome Sequencing Center for Infectious Disease"/>
            <person name="Wu L."/>
            <person name="Ma J."/>
        </authorList>
    </citation>
    <scope>NUCLEOTIDE SEQUENCE [LARGE SCALE GENOMIC DNA]</scope>
    <source>
        <strain evidence="10 11">JCM 4565</strain>
    </source>
</reference>
<organism evidence="10 11">
    <name type="scientific">Streptomyces blastmyceticus</name>
    <dbReference type="NCBI Taxonomy" id="68180"/>
    <lineage>
        <taxon>Bacteria</taxon>
        <taxon>Bacillati</taxon>
        <taxon>Actinomycetota</taxon>
        <taxon>Actinomycetes</taxon>
        <taxon>Kitasatosporales</taxon>
        <taxon>Streptomycetaceae</taxon>
        <taxon>Streptomyces</taxon>
    </lineage>
</organism>
<feature type="transmembrane region" description="Helical" evidence="7">
    <location>
        <begin position="269"/>
        <end position="293"/>
    </location>
</feature>
<keyword evidence="2" id="KW-1003">Cell membrane</keyword>
<dbReference type="InterPro" id="IPR003838">
    <property type="entry name" value="ABC3_permease_C"/>
</dbReference>
<dbReference type="Pfam" id="PF12704">
    <property type="entry name" value="MacB_PCD"/>
    <property type="match status" value="2"/>
</dbReference>
<sequence length="843" mass="87206">MFRTALRNVLAHKARLLMTVLAVLLGVAFVSGTLVFTNTISDAYQKSSQKGFDHVDVAIQPHTADRDKGKPGEAPKLTQHLLDQAGKVPGAASATGSVGGFAAVADKHGKLVGEGFNSSGANYYPGADGKDSRYPLKDGRAPRATGEIALDAKTADRGGYKVGDTVRLSVDGPVLEKKLTGVFTTDDGNVSAGGSLALFDTATAQKLYAKPGEFGEIDVKAAPGTSQSALKAAIEKVLPRDAEATTGKELADEQAKAIAQGMDGMKTGMLAFAGISLFVGIFIIANTFTMLVAQRTKELALMRAVGASRGQVTRSVLIEAFVVGAVAAVTGLLAGIGIGAGLRSLMNGAGATVPDGPLVISPGTVVTSLVVGIVVTMLAAWLPGRRAAKIPPVAAMSSVHAVATTRSLVVRNTIGAIFSGAGIAAVLASTGMNDGKTVMAFGAGLLVIGIFVLTPLLSRPLIAAAAPVLRLFGISGKLARQNAVRNPRRTAATASALMIGLTLITGLTVIAGSVQQAVDKMATDAVKADYVVSMAGRTPLSPDVAKKLENLPEVTASSPLRQSPSRIDGDHEFLTGVNGKNIGDLTKLDFTAGSFADLSAGKAVVDESTAKTHGWKLGSTVDATFEDGKQGRLTVSGIYKGNELIRGIMVDTTTIAPHQSLVNDSQVMVKTKAGASESAKDSLRKALGDNPAIQIQDKKDISNDIAKAISLMLNMLYGLLAMAVIVAVLGVVNTLAMSVFERSQEIGMLRAIGLDRKGIKRMVRLESLVIALFGGVLGIGLGVFFGWAAGELIGKSLATYELVLPWGRMAVFLLLAALVGVLAALWPARRAAKLNMLSAIKAE</sequence>